<name>Q75E03_EREGS</name>
<dbReference type="STRING" id="284811.Q75E03"/>
<accession>Q75E03</accession>
<feature type="domain" description="CTD kinase subunit gamma Ctk3 C-terminal" evidence="1">
    <location>
        <begin position="243"/>
        <end position="305"/>
    </location>
</feature>
<dbReference type="EMBL" id="AE016815">
    <property type="protein sequence ID" value="AAS50641.1"/>
    <property type="molecule type" value="Genomic_DNA"/>
</dbReference>
<dbReference type="GO" id="GO:0031124">
    <property type="term" value="P:mRNA 3'-end processing"/>
    <property type="evidence" value="ECO:0007669"/>
    <property type="project" value="EnsemblFungi"/>
</dbReference>
<dbReference type="HOGENOM" id="CLU_056411_0_0_1"/>
<dbReference type="Pfam" id="PF12350">
    <property type="entry name" value="CTK3_C"/>
    <property type="match status" value="1"/>
</dbReference>
<evidence type="ECO:0000313" key="2">
    <source>
        <dbReference type="EMBL" id="AAS50641.1"/>
    </source>
</evidence>
<dbReference type="GO" id="GO:0005730">
    <property type="term" value="C:nucleolus"/>
    <property type="evidence" value="ECO:0007669"/>
    <property type="project" value="EnsemblFungi"/>
</dbReference>
<protein>
    <submittedName>
        <fullName evidence="2">ABL130Cp</fullName>
    </submittedName>
</protein>
<dbReference type="AlphaFoldDB" id="Q75E03"/>
<dbReference type="GO" id="GO:0032786">
    <property type="term" value="P:positive regulation of DNA-templated transcription, elongation"/>
    <property type="evidence" value="ECO:0000318"/>
    <property type="project" value="GO_Central"/>
</dbReference>
<gene>
    <name evidence="2" type="ORF">AGOS_ABL130C</name>
</gene>
<dbReference type="OMA" id="HYEDFHQ"/>
<dbReference type="GO" id="GO:0045903">
    <property type="term" value="P:positive regulation of translational fidelity"/>
    <property type="evidence" value="ECO:0007669"/>
    <property type="project" value="EnsemblFungi"/>
</dbReference>
<dbReference type="InterPro" id="IPR042326">
    <property type="entry name" value="Ctk3"/>
</dbReference>
<dbReference type="OrthoDB" id="21266at2759"/>
<reference evidence="3" key="2">
    <citation type="journal article" date="2013" name="G3 (Bethesda)">
        <title>Genomes of Ashbya fungi isolated from insects reveal four mating-type loci, numerous translocations, lack of transposons, and distinct gene duplications.</title>
        <authorList>
            <person name="Dietrich F.S."/>
            <person name="Voegeli S."/>
            <person name="Kuo S."/>
            <person name="Philippsen P."/>
        </authorList>
    </citation>
    <scope>GENOME REANNOTATION</scope>
    <source>
        <strain evidence="3">ATCC 10895 / CBS 109.51 / FGSC 9923 / NRRL Y-1056</strain>
    </source>
</reference>
<dbReference type="InParanoid" id="Q75E03"/>
<keyword evidence="3" id="KW-1185">Reference proteome</keyword>
<evidence type="ECO:0000259" key="1">
    <source>
        <dbReference type="Pfam" id="PF12350"/>
    </source>
</evidence>
<reference evidence="2 3" key="1">
    <citation type="journal article" date="2004" name="Science">
        <title>The Ashbya gossypii genome as a tool for mapping the ancient Saccharomyces cerevisiae genome.</title>
        <authorList>
            <person name="Dietrich F.S."/>
            <person name="Voegeli S."/>
            <person name="Brachat S."/>
            <person name="Lerch A."/>
            <person name="Gates K."/>
            <person name="Steiner S."/>
            <person name="Mohr C."/>
            <person name="Pohlmann R."/>
            <person name="Luedi P."/>
            <person name="Choi S."/>
            <person name="Wing R.A."/>
            <person name="Flavier A."/>
            <person name="Gaffney T.D."/>
            <person name="Philippsen P."/>
        </authorList>
    </citation>
    <scope>NUCLEOTIDE SEQUENCE [LARGE SCALE GENOMIC DNA]</scope>
    <source>
        <strain evidence="3">ATCC 10895 / CBS 109.51 / FGSC 9923 / NRRL Y-1056</strain>
    </source>
</reference>
<dbReference type="KEGG" id="ago:AGOS_ABL130C"/>
<dbReference type="PANTHER" id="PTHR28291">
    <property type="entry name" value="CTD KINASE SUBUNIT GAMMA"/>
    <property type="match status" value="1"/>
</dbReference>
<sequence length="313" mass="36148">MSSDPITLLHNGTARAMDSLEARLKFIEVIKSLHKTLNVSRDTSPSSTQPAATDPVHFYLVHYEDHYEDFHSCLFEVTASMDSLDRLNVLIYWNRLVSSLWQRASKDINGQPNIAGRVVHDYLLKDLGRMLALVLPEQDWKALTNLPVATDVFLRVWRTVGSPSPQDTEPLTCRRESFTLDPDLRAFIDRRSLDPAWHTPAQDAPDAMREALLLLVDRRAKAIFLQEYYRAHGAVSVPASTSASTILHRMESDRERHKKSKEHLWFTDRDSSMLELAEFDALWQQHRKGMTRDDYQDVKQLQRIAQESYLYQI</sequence>
<dbReference type="RefSeq" id="NP_982817.1">
    <property type="nucleotide sequence ID" value="NM_208170.1"/>
</dbReference>
<organism evidence="2 3">
    <name type="scientific">Eremothecium gossypii (strain ATCC 10895 / CBS 109.51 / FGSC 9923 / NRRL Y-1056)</name>
    <name type="common">Yeast</name>
    <name type="synonym">Ashbya gossypii</name>
    <dbReference type="NCBI Taxonomy" id="284811"/>
    <lineage>
        <taxon>Eukaryota</taxon>
        <taxon>Fungi</taxon>
        <taxon>Dikarya</taxon>
        <taxon>Ascomycota</taxon>
        <taxon>Saccharomycotina</taxon>
        <taxon>Saccharomycetes</taxon>
        <taxon>Saccharomycetales</taxon>
        <taxon>Saccharomycetaceae</taxon>
        <taxon>Eremothecium</taxon>
    </lineage>
</organism>
<dbReference type="FunCoup" id="Q75E03">
    <property type="interactions" value="51"/>
</dbReference>
<dbReference type="GeneID" id="4618897"/>
<dbReference type="Proteomes" id="UP000000591">
    <property type="component" value="Chromosome II"/>
</dbReference>
<evidence type="ECO:0000313" key="3">
    <source>
        <dbReference type="Proteomes" id="UP000000591"/>
    </source>
</evidence>
<proteinExistence type="predicted"/>
<dbReference type="GO" id="GO:0070692">
    <property type="term" value="C:CTDK-1 complex"/>
    <property type="evidence" value="ECO:0000318"/>
    <property type="project" value="GO_Central"/>
</dbReference>
<dbReference type="GO" id="GO:0045943">
    <property type="term" value="P:positive regulation of transcription by RNA polymerase I"/>
    <property type="evidence" value="ECO:0000318"/>
    <property type="project" value="GO_Central"/>
</dbReference>
<dbReference type="eggNOG" id="ENOG502RZM5">
    <property type="taxonomic scope" value="Eukaryota"/>
</dbReference>
<dbReference type="PANTHER" id="PTHR28291:SF1">
    <property type="entry name" value="CTD KINASE SUBUNIT GAMMA"/>
    <property type="match status" value="1"/>
</dbReference>
<dbReference type="InterPro" id="IPR024637">
    <property type="entry name" value="Ctk3_C"/>
</dbReference>
<dbReference type="GO" id="GO:0016538">
    <property type="term" value="F:cyclin-dependent protein serine/threonine kinase regulator activity"/>
    <property type="evidence" value="ECO:0007669"/>
    <property type="project" value="EnsemblFungi"/>
</dbReference>